<name>A0A830BTU2_9LAMI</name>
<dbReference type="EMBL" id="BMAC01000157">
    <property type="protein sequence ID" value="GFP87844.1"/>
    <property type="molecule type" value="Genomic_DNA"/>
</dbReference>
<organism evidence="1 2">
    <name type="scientific">Phtheirospermum japonicum</name>
    <dbReference type="NCBI Taxonomy" id="374723"/>
    <lineage>
        <taxon>Eukaryota</taxon>
        <taxon>Viridiplantae</taxon>
        <taxon>Streptophyta</taxon>
        <taxon>Embryophyta</taxon>
        <taxon>Tracheophyta</taxon>
        <taxon>Spermatophyta</taxon>
        <taxon>Magnoliopsida</taxon>
        <taxon>eudicotyledons</taxon>
        <taxon>Gunneridae</taxon>
        <taxon>Pentapetalae</taxon>
        <taxon>asterids</taxon>
        <taxon>lamiids</taxon>
        <taxon>Lamiales</taxon>
        <taxon>Orobanchaceae</taxon>
        <taxon>Orobanchaceae incertae sedis</taxon>
        <taxon>Phtheirospermum</taxon>
    </lineage>
</organism>
<dbReference type="AlphaFoldDB" id="A0A830BTU2"/>
<proteinExistence type="predicted"/>
<comment type="caution">
    <text evidence="1">The sequence shown here is derived from an EMBL/GenBank/DDBJ whole genome shotgun (WGS) entry which is preliminary data.</text>
</comment>
<keyword evidence="2" id="KW-1185">Reference proteome</keyword>
<sequence>MIIHKALMDINESPVYVLLNPSINPAQKDLHVTIYESCLNILTSLALLLESNDTKNIVLISYFALNRVVLRCIIKK</sequence>
<dbReference type="OrthoDB" id="1378at2759"/>
<gene>
    <name evidence="1" type="ORF">PHJA_000928100</name>
</gene>
<reference evidence="1" key="1">
    <citation type="submission" date="2020-07" db="EMBL/GenBank/DDBJ databases">
        <title>Ethylene signaling mediates host invasion by parasitic plants.</title>
        <authorList>
            <person name="Yoshida S."/>
        </authorList>
    </citation>
    <scope>NUCLEOTIDE SEQUENCE</scope>
    <source>
        <strain evidence="1">Okayama</strain>
    </source>
</reference>
<dbReference type="Gene3D" id="3.40.140.10">
    <property type="entry name" value="Cytidine Deaminase, domain 2"/>
    <property type="match status" value="1"/>
</dbReference>
<evidence type="ECO:0000313" key="2">
    <source>
        <dbReference type="Proteomes" id="UP000653305"/>
    </source>
</evidence>
<accession>A0A830BTU2</accession>
<evidence type="ECO:0000313" key="1">
    <source>
        <dbReference type="EMBL" id="GFP87844.1"/>
    </source>
</evidence>
<protein>
    <submittedName>
        <fullName evidence="1">Cop9 signalosome complex subunit 6b</fullName>
    </submittedName>
</protein>
<dbReference type="Proteomes" id="UP000653305">
    <property type="component" value="Unassembled WGS sequence"/>
</dbReference>